<gene>
    <name evidence="2" type="ORF">FGU65_06220</name>
</gene>
<evidence type="ECO:0000313" key="3">
    <source>
        <dbReference type="Proteomes" id="UP001168338"/>
    </source>
</evidence>
<keyword evidence="3" id="KW-1185">Reference proteome</keyword>
<protein>
    <submittedName>
        <fullName evidence="2">Uncharacterized protein</fullName>
    </submittedName>
</protein>
<dbReference type="RefSeq" id="WP_301663590.1">
    <property type="nucleotide sequence ID" value="NZ_VCYH01000003.1"/>
</dbReference>
<dbReference type="EMBL" id="VCYH01000003">
    <property type="protein sequence ID" value="MDN7024487.1"/>
    <property type="molecule type" value="Genomic_DNA"/>
</dbReference>
<sequence>MAEDERYPDASLPLPPGVGESFCRYGGSERSIEQMPDDSALQGLSGVHRAPADPLRPERAE</sequence>
<dbReference type="Proteomes" id="UP001168338">
    <property type="component" value="Unassembled WGS sequence"/>
</dbReference>
<name>A0ABT8M970_9EURY</name>
<evidence type="ECO:0000313" key="2">
    <source>
        <dbReference type="EMBL" id="MDN7024487.1"/>
    </source>
</evidence>
<feature type="region of interest" description="Disordered" evidence="1">
    <location>
        <begin position="25"/>
        <end position="61"/>
    </location>
</feature>
<organism evidence="2 3">
    <name type="scientific">Methanoculleus frigidifontis</name>
    <dbReference type="NCBI Taxonomy" id="2584085"/>
    <lineage>
        <taxon>Archaea</taxon>
        <taxon>Methanobacteriati</taxon>
        <taxon>Methanobacteriota</taxon>
        <taxon>Stenosarchaea group</taxon>
        <taxon>Methanomicrobia</taxon>
        <taxon>Methanomicrobiales</taxon>
        <taxon>Methanomicrobiaceae</taxon>
        <taxon>Methanoculleus</taxon>
    </lineage>
</organism>
<accession>A0ABT8M970</accession>
<reference evidence="2" key="1">
    <citation type="submission" date="2019-05" db="EMBL/GenBank/DDBJ databases">
        <title>Methanoculleus sp. FWC-SCC1, a methanogenic archaeon isolated from deep marine cold seep.</title>
        <authorList>
            <person name="Chen Y.-W."/>
            <person name="Chen S.-C."/>
            <person name="Teng N.-H."/>
            <person name="Lai M.-C."/>
        </authorList>
    </citation>
    <scope>NUCLEOTIDE SEQUENCE</scope>
    <source>
        <strain evidence="2">FWC-SCC1</strain>
    </source>
</reference>
<evidence type="ECO:0000256" key="1">
    <source>
        <dbReference type="SAM" id="MobiDB-lite"/>
    </source>
</evidence>
<proteinExistence type="predicted"/>
<comment type="caution">
    <text evidence="2">The sequence shown here is derived from an EMBL/GenBank/DDBJ whole genome shotgun (WGS) entry which is preliminary data.</text>
</comment>